<proteinExistence type="predicted"/>
<evidence type="ECO:0000313" key="1">
    <source>
        <dbReference type="EMBL" id="GAH93733.1"/>
    </source>
</evidence>
<comment type="caution">
    <text evidence="1">The sequence shown here is derived from an EMBL/GenBank/DDBJ whole genome shotgun (WGS) entry which is preliminary data.</text>
</comment>
<sequence length="50" mass="5652">MAISKRAKARLKIMTAGEKAAVKKATKLLYNSELLGVKRMREILRFADKC</sequence>
<reference evidence="1" key="1">
    <citation type="journal article" date="2014" name="Front. Microbiol.">
        <title>High frequency of phylogenetically diverse reductive dehalogenase-homologous genes in deep subseafloor sedimentary metagenomes.</title>
        <authorList>
            <person name="Kawai M."/>
            <person name="Futagami T."/>
            <person name="Toyoda A."/>
            <person name="Takaki Y."/>
            <person name="Nishi S."/>
            <person name="Hori S."/>
            <person name="Arai W."/>
            <person name="Tsubouchi T."/>
            <person name="Morono Y."/>
            <person name="Uchiyama I."/>
            <person name="Ito T."/>
            <person name="Fujiyama A."/>
            <person name="Inagaki F."/>
            <person name="Takami H."/>
        </authorList>
    </citation>
    <scope>NUCLEOTIDE SEQUENCE</scope>
    <source>
        <strain evidence="1">Expedition CK06-06</strain>
    </source>
</reference>
<accession>X1LHV3</accession>
<gene>
    <name evidence="1" type="ORF">S06H3_00634</name>
</gene>
<name>X1LHV3_9ZZZZ</name>
<organism evidence="1">
    <name type="scientific">marine sediment metagenome</name>
    <dbReference type="NCBI Taxonomy" id="412755"/>
    <lineage>
        <taxon>unclassified sequences</taxon>
        <taxon>metagenomes</taxon>
        <taxon>ecological metagenomes</taxon>
    </lineage>
</organism>
<dbReference type="AlphaFoldDB" id="X1LHV3"/>
<protein>
    <submittedName>
        <fullName evidence="1">Uncharacterized protein</fullName>
    </submittedName>
</protein>
<dbReference type="EMBL" id="BARV01000121">
    <property type="protein sequence ID" value="GAH93733.1"/>
    <property type="molecule type" value="Genomic_DNA"/>
</dbReference>